<dbReference type="KEGG" id="shyd:CJD35_20900"/>
<evidence type="ECO:0000256" key="1">
    <source>
        <dbReference type="SAM" id="SignalP"/>
    </source>
</evidence>
<dbReference type="AlphaFoldDB" id="A0A249MZZ9"/>
<name>A0A249MZZ9_SPHXE</name>
<dbReference type="EMBL" id="CP022749">
    <property type="protein sequence ID" value="ASY46940.1"/>
    <property type="molecule type" value="Genomic_DNA"/>
</dbReference>
<evidence type="ECO:0000313" key="3">
    <source>
        <dbReference type="Proteomes" id="UP000217141"/>
    </source>
</evidence>
<evidence type="ECO:0000313" key="2">
    <source>
        <dbReference type="EMBL" id="ASY46940.1"/>
    </source>
</evidence>
<feature type="signal peptide" evidence="1">
    <location>
        <begin position="1"/>
        <end position="30"/>
    </location>
</feature>
<accession>A0A249MZZ9</accession>
<protein>
    <submittedName>
        <fullName evidence="2">Uncharacterized protein</fullName>
    </submittedName>
</protein>
<feature type="chain" id="PRO_5013372461" evidence="1">
    <location>
        <begin position="31"/>
        <end position="113"/>
    </location>
</feature>
<gene>
    <name evidence="2" type="ORF">CJD35_20900</name>
</gene>
<dbReference type="Proteomes" id="UP000217141">
    <property type="component" value="Plasmid p3"/>
</dbReference>
<keyword evidence="1" id="KW-0732">Signal</keyword>
<proteinExistence type="predicted"/>
<geneLocation type="plasmid" evidence="2 3">
    <name>p3</name>
</geneLocation>
<organism evidence="2 3">
    <name type="scientific">Sphingobium xenophagum</name>
    <dbReference type="NCBI Taxonomy" id="121428"/>
    <lineage>
        <taxon>Bacteria</taxon>
        <taxon>Pseudomonadati</taxon>
        <taxon>Pseudomonadota</taxon>
        <taxon>Alphaproteobacteria</taxon>
        <taxon>Sphingomonadales</taxon>
        <taxon>Sphingomonadaceae</taxon>
        <taxon>Sphingobium</taxon>
    </lineage>
</organism>
<reference evidence="2 3" key="1">
    <citation type="submission" date="2017-08" db="EMBL/GenBank/DDBJ databases">
        <title>Whole Genome Sequence of Sphingobium hydrophobicum C1: Insights into Adaption to the Electronic-waste Contaminated Sediment.</title>
        <authorList>
            <person name="Song D."/>
            <person name="Chen X."/>
            <person name="Xu M."/>
        </authorList>
    </citation>
    <scope>NUCLEOTIDE SEQUENCE [LARGE SCALE GENOMIC DNA]</scope>
    <source>
        <strain evidence="2 3">C1</strain>
        <plasmid evidence="2 3">p3</plasmid>
    </source>
</reference>
<sequence length="113" mass="12106">MTREKAMKAFNFALATALVGAAVQSTPAVASDNTWACEVVLCISNPGGPTQYPACVPPITKLWRVLALGGSFPTCTGGGIAKTKYKKPDDGRPGRLTVTWTDGRQQTYYQPRN</sequence>
<keyword evidence="2" id="KW-0614">Plasmid</keyword>